<name>A0A1C7DFP5_9BACL</name>
<dbReference type="PANTHER" id="PTHR43318">
    <property type="entry name" value="UDP-N-ACETYLGLUCOSAMINE 4,6-DEHYDRATASE"/>
    <property type="match status" value="1"/>
</dbReference>
<dbReference type="Pfam" id="PF02719">
    <property type="entry name" value="Polysacc_synt_2"/>
    <property type="match status" value="1"/>
</dbReference>
<dbReference type="SMART" id="SM00822">
    <property type="entry name" value="PKS_KR"/>
    <property type="match status" value="1"/>
</dbReference>
<dbReference type="eggNOG" id="COG1086">
    <property type="taxonomic scope" value="Bacteria"/>
</dbReference>
<evidence type="ECO:0000313" key="6">
    <source>
        <dbReference type="Proteomes" id="UP000092661"/>
    </source>
</evidence>
<dbReference type="InterPro" id="IPR057326">
    <property type="entry name" value="KR_dom"/>
</dbReference>
<keyword evidence="6" id="KW-1185">Reference proteome</keyword>
<reference evidence="3" key="3">
    <citation type="submission" date="2016-10" db="EMBL/GenBank/DDBJ databases">
        <authorList>
            <person name="See-Too W.S."/>
        </authorList>
    </citation>
    <scope>NUCLEOTIDE SEQUENCE</scope>
    <source>
        <strain evidence="3">DSM 14505</strain>
    </source>
</reference>
<dbReference type="RefSeq" id="WP_006829434.1">
    <property type="nucleotide sequence ID" value="NZ_AJYB01000020.1"/>
</dbReference>
<dbReference type="Gene3D" id="3.40.50.720">
    <property type="entry name" value="NAD(P)-binding Rossmann-like Domain"/>
    <property type="match status" value="1"/>
</dbReference>
<organism evidence="4 5">
    <name type="scientific">Planococcus antarcticus DSM 14505</name>
    <dbReference type="NCBI Taxonomy" id="1185653"/>
    <lineage>
        <taxon>Bacteria</taxon>
        <taxon>Bacillati</taxon>
        <taxon>Bacillota</taxon>
        <taxon>Bacilli</taxon>
        <taxon>Bacillales</taxon>
        <taxon>Caryophanaceae</taxon>
        <taxon>Planococcus</taxon>
    </lineage>
</organism>
<accession>A0A1C7DFP5</accession>
<dbReference type="Proteomes" id="UP000092661">
    <property type="component" value="Chromosome"/>
</dbReference>
<protein>
    <submittedName>
        <fullName evidence="4">Capsular polysaccharide biosynthesis protein capD</fullName>
    </submittedName>
    <submittedName>
        <fullName evidence="3">Capsule biosynthesis protein CapD</fullName>
    </submittedName>
</protein>
<dbReference type="InterPro" id="IPR003869">
    <property type="entry name" value="Polysac_CapD-like"/>
</dbReference>
<dbReference type="EMBL" id="CP016534">
    <property type="protein sequence ID" value="ANU10248.1"/>
    <property type="molecule type" value="Genomic_DNA"/>
</dbReference>
<dbReference type="EMBL" id="AJYB01000020">
    <property type="protein sequence ID" value="EIM07155.1"/>
    <property type="molecule type" value="Genomic_DNA"/>
</dbReference>
<evidence type="ECO:0000256" key="1">
    <source>
        <dbReference type="ARBA" id="ARBA00007430"/>
    </source>
</evidence>
<sequence>MKLDKQHVLEIFHRSLVPFLIAFRRFRTFVLIGFENFEEKLEHAAMPKALHLTGKTVMITGAGGGIGSEISRQLIQYQPARILLLGDGPKSIYTVESQLQKRVGSHAEIIPIVVDIQDKKRIFEIVGRYKPDIVYHTDGHQQLDVAEEKTTEALCVHVFGTYNIAEAANGYRVNTFVMVSSEQAAKPRNFKEAVKRLAEMTVESVSTTSSTQYTIFRSPETLLHDKQLSKRSGHLFEQKAPVVYTAQQILQAGETNIRLGKESSFHQKDAVVRIRPKKQTGISQIELARLLKQLKKNPKKEARELVISIIKKERTKG</sequence>
<dbReference type="SUPFAM" id="SSF51735">
    <property type="entry name" value="NAD(P)-binding Rossmann-fold domains"/>
    <property type="match status" value="1"/>
</dbReference>
<dbReference type="OrthoDB" id="2424410at2"/>
<evidence type="ECO:0000313" key="4">
    <source>
        <dbReference type="EMBL" id="EIM07155.1"/>
    </source>
</evidence>
<dbReference type="KEGG" id="pana:BBH88_08010"/>
<proteinExistence type="inferred from homology"/>
<reference evidence="4 5" key="1">
    <citation type="journal article" date="2012" name="J. Bacteriol.">
        <title>Genome Sequence of the Antarctic Psychrophile Bacterium Planococcus antarcticus DSM 14505.</title>
        <authorList>
            <person name="Margolles A."/>
            <person name="Gueimonde M."/>
            <person name="Sanchez B."/>
        </authorList>
    </citation>
    <scope>NUCLEOTIDE SEQUENCE [LARGE SCALE GENOMIC DNA]</scope>
    <source>
        <strain evidence="4 5">DSM 14505</strain>
    </source>
</reference>
<evidence type="ECO:0000313" key="3">
    <source>
        <dbReference type="EMBL" id="ANU10248.1"/>
    </source>
</evidence>
<dbReference type="InterPro" id="IPR036291">
    <property type="entry name" value="NAD(P)-bd_dom_sf"/>
</dbReference>
<evidence type="ECO:0000259" key="2">
    <source>
        <dbReference type="SMART" id="SM00822"/>
    </source>
</evidence>
<dbReference type="AlphaFoldDB" id="A0A1C7DFP5"/>
<dbReference type="PANTHER" id="PTHR43318:SF1">
    <property type="entry name" value="POLYSACCHARIDE BIOSYNTHESIS PROTEIN EPSC-RELATED"/>
    <property type="match status" value="1"/>
</dbReference>
<gene>
    <name evidence="4" type="ORF">A1A1_07152</name>
    <name evidence="3" type="ORF">BBH88_08010</name>
</gene>
<comment type="similarity">
    <text evidence="1">Belongs to the polysaccharide synthase family.</text>
</comment>
<dbReference type="Proteomes" id="UP000004725">
    <property type="component" value="Unassembled WGS sequence"/>
</dbReference>
<dbReference type="InterPro" id="IPR051203">
    <property type="entry name" value="Polysaccharide_Synthase-Rel"/>
</dbReference>
<reference evidence="6" key="2">
    <citation type="submission" date="2016-07" db="EMBL/GenBank/DDBJ databases">
        <authorList>
            <person name="See-Too W.S."/>
        </authorList>
    </citation>
    <scope>NUCLEOTIDE SEQUENCE [LARGE SCALE GENOMIC DNA]</scope>
    <source>
        <strain evidence="6">DSM 14505</strain>
    </source>
</reference>
<feature type="domain" description="Ketoreductase" evidence="2">
    <location>
        <begin position="55"/>
        <end position="219"/>
    </location>
</feature>
<evidence type="ECO:0000313" key="5">
    <source>
        <dbReference type="Proteomes" id="UP000004725"/>
    </source>
</evidence>